<gene>
    <name evidence="15" type="ORF">J2Z44_000624</name>
</gene>
<dbReference type="InterPro" id="IPR045028">
    <property type="entry name" value="DinG/Rad3-like"/>
</dbReference>
<dbReference type="InterPro" id="IPR014013">
    <property type="entry name" value="Helic_SF1/SF2_ATP-bd_DinG/Rad3"/>
</dbReference>
<evidence type="ECO:0000256" key="5">
    <source>
        <dbReference type="ARBA" id="ARBA00022801"/>
    </source>
</evidence>
<dbReference type="SMART" id="SM00488">
    <property type="entry name" value="DEXDc2"/>
    <property type="match status" value="1"/>
</dbReference>
<evidence type="ECO:0000256" key="13">
    <source>
        <dbReference type="ARBA" id="ARBA00038058"/>
    </source>
</evidence>
<organism evidence="15 16">
    <name type="scientific">Clostridium punense</name>
    <dbReference type="NCBI Taxonomy" id="1054297"/>
    <lineage>
        <taxon>Bacteria</taxon>
        <taxon>Bacillati</taxon>
        <taxon>Bacillota</taxon>
        <taxon>Clostridia</taxon>
        <taxon>Eubacteriales</taxon>
        <taxon>Clostridiaceae</taxon>
        <taxon>Clostridium</taxon>
    </lineage>
</organism>
<keyword evidence="10" id="KW-0238">DNA-binding</keyword>
<evidence type="ECO:0000256" key="9">
    <source>
        <dbReference type="ARBA" id="ARBA00023014"/>
    </source>
</evidence>
<keyword evidence="3" id="KW-0547">Nucleotide-binding</keyword>
<evidence type="ECO:0000256" key="7">
    <source>
        <dbReference type="ARBA" id="ARBA00022840"/>
    </source>
</evidence>
<dbReference type="SMART" id="SM00491">
    <property type="entry name" value="HELICc2"/>
    <property type="match status" value="1"/>
</dbReference>
<keyword evidence="8" id="KW-0408">Iron</keyword>
<dbReference type="InterPro" id="IPR042493">
    <property type="entry name" value="XPD_DNA_FeS"/>
</dbReference>
<keyword evidence="16" id="KW-1185">Reference proteome</keyword>
<keyword evidence="4" id="KW-0227">DNA damage</keyword>
<dbReference type="SUPFAM" id="SSF52540">
    <property type="entry name" value="P-loop containing nucleoside triphosphate hydrolases"/>
    <property type="match status" value="1"/>
</dbReference>
<dbReference type="Gene3D" id="1.10.275.40">
    <property type="match status" value="1"/>
</dbReference>
<evidence type="ECO:0000256" key="12">
    <source>
        <dbReference type="ARBA" id="ARBA00023235"/>
    </source>
</evidence>
<protein>
    <submittedName>
        <fullName evidence="15">Rad3-related DNA helicase</fullName>
    </submittedName>
</protein>
<evidence type="ECO:0000256" key="1">
    <source>
        <dbReference type="ARBA" id="ARBA00022485"/>
    </source>
</evidence>
<keyword evidence="12" id="KW-0413">Isomerase</keyword>
<dbReference type="Gene3D" id="1.10.30.20">
    <property type="entry name" value="Bacterial XPD DNA helicase, FeS cluster domain"/>
    <property type="match status" value="1"/>
</dbReference>
<dbReference type="PANTHER" id="PTHR11472:SF34">
    <property type="entry name" value="REGULATOR OF TELOMERE ELONGATION HELICASE 1"/>
    <property type="match status" value="1"/>
</dbReference>
<dbReference type="GO" id="GO:0004386">
    <property type="term" value="F:helicase activity"/>
    <property type="evidence" value="ECO:0007669"/>
    <property type="project" value="UniProtKB-KW"/>
</dbReference>
<dbReference type="InterPro" id="IPR006554">
    <property type="entry name" value="Helicase-like_DEXD_c2"/>
</dbReference>
<comment type="caution">
    <text evidence="15">The sequence shown here is derived from an EMBL/GenBank/DDBJ whole genome shotgun (WGS) entry which is preliminary data.</text>
</comment>
<dbReference type="EMBL" id="JAGGLL010000003">
    <property type="protein sequence ID" value="MBP2020840.1"/>
    <property type="molecule type" value="Genomic_DNA"/>
</dbReference>
<evidence type="ECO:0000313" key="16">
    <source>
        <dbReference type="Proteomes" id="UP001519308"/>
    </source>
</evidence>
<dbReference type="Gene3D" id="3.90.320.10">
    <property type="match status" value="1"/>
</dbReference>
<evidence type="ECO:0000256" key="8">
    <source>
        <dbReference type="ARBA" id="ARBA00023004"/>
    </source>
</evidence>
<dbReference type="PROSITE" id="PS51193">
    <property type="entry name" value="HELICASE_ATP_BIND_2"/>
    <property type="match status" value="1"/>
</dbReference>
<evidence type="ECO:0000256" key="10">
    <source>
        <dbReference type="ARBA" id="ARBA00023125"/>
    </source>
</evidence>
<keyword evidence="11" id="KW-0234">DNA repair</keyword>
<dbReference type="Gene3D" id="3.40.50.300">
    <property type="entry name" value="P-loop containing nucleotide triphosphate hydrolases"/>
    <property type="match status" value="2"/>
</dbReference>
<keyword evidence="2" id="KW-0479">Metal-binding</keyword>
<dbReference type="Pfam" id="PF06733">
    <property type="entry name" value="DEAD_2"/>
    <property type="match status" value="1"/>
</dbReference>
<keyword evidence="7" id="KW-0067">ATP-binding</keyword>
<evidence type="ECO:0000256" key="11">
    <source>
        <dbReference type="ARBA" id="ARBA00023204"/>
    </source>
</evidence>
<dbReference type="InterPro" id="IPR011604">
    <property type="entry name" value="PDDEXK-like_dom_sf"/>
</dbReference>
<evidence type="ECO:0000256" key="3">
    <source>
        <dbReference type="ARBA" id="ARBA00022741"/>
    </source>
</evidence>
<dbReference type="RefSeq" id="WP_021282713.1">
    <property type="nucleotide sequence ID" value="NZ_JAGGLL010000003.1"/>
</dbReference>
<name>A0ABS4JZ75_9CLOT</name>
<dbReference type="InterPro" id="IPR010614">
    <property type="entry name" value="RAD3-like_helicase_DEAD"/>
</dbReference>
<comment type="similarity">
    <text evidence="13">Belongs to the helicase family. DinG subfamily.</text>
</comment>
<dbReference type="Pfam" id="PF13307">
    <property type="entry name" value="Helicase_C_2"/>
    <property type="match status" value="1"/>
</dbReference>
<dbReference type="PANTHER" id="PTHR11472">
    <property type="entry name" value="DNA REPAIR DEAD HELICASE RAD3/XP-D SUBFAMILY MEMBER"/>
    <property type="match status" value="1"/>
</dbReference>
<feature type="domain" description="Helicase ATP-binding" evidence="14">
    <location>
        <begin position="190"/>
        <end position="450"/>
    </location>
</feature>
<keyword evidence="1" id="KW-0004">4Fe-4S</keyword>
<accession>A0ABS4JZ75</accession>
<dbReference type="Proteomes" id="UP001519308">
    <property type="component" value="Unassembled WGS sequence"/>
</dbReference>
<reference evidence="15 16" key="1">
    <citation type="submission" date="2021-03" db="EMBL/GenBank/DDBJ databases">
        <title>Genomic Encyclopedia of Type Strains, Phase IV (KMG-IV): sequencing the most valuable type-strain genomes for metagenomic binning, comparative biology and taxonomic classification.</title>
        <authorList>
            <person name="Goeker M."/>
        </authorList>
    </citation>
    <scope>NUCLEOTIDE SEQUENCE [LARGE SCALE GENOMIC DNA]</scope>
    <source>
        <strain evidence="15 16">DSM 28650</strain>
    </source>
</reference>
<dbReference type="InterPro" id="IPR027417">
    <property type="entry name" value="P-loop_NTPase"/>
</dbReference>
<evidence type="ECO:0000256" key="6">
    <source>
        <dbReference type="ARBA" id="ARBA00022806"/>
    </source>
</evidence>
<keyword evidence="6 15" id="KW-0347">Helicase</keyword>
<proteinExistence type="inferred from homology"/>
<evidence type="ECO:0000313" key="15">
    <source>
        <dbReference type="EMBL" id="MBP2020840.1"/>
    </source>
</evidence>
<keyword evidence="5" id="KW-0378">Hydrolase</keyword>
<sequence>MNSNKIKVSVRNLVEFIYRSGDLDSSYNSISRAQEGTKIHQMLQKSIKTQYQDNERAKFYTELHLKHEFTYDNLNFLLEGRADGILVQDEIVTVMEIKSTNKDLILLEPDYNFLHWAQAKCYGYMYALENSLTTIEIELIYCHVESLEVKNFTRTYSIHELEEFLEEIMSKYIHWANFTSNWISTRDSSIVDLKFPFDGYRKGQRDLAINVYRTIKEGKKLYAQAPTGIGKTMSTCFPSIKALGEGAGDRIFYLTAKTITRTVAEQSLSILREKGLRLKSTTITAKEKICFEESCECNPEHCEYAKGHYDRVNEALFNILENEDCYSREIIERYSKEYIVCPFEFSLDLTLWSDMVICDYNYVFDPRVYLKRFFMESKEEYIFLVDEAHNLVDRGREMFSAQVSKEPILNLKRKLKGVEPKIYKQLNKINSYMIKLRNQFENKVNYTLTEEPKELIKLSKDFTEECDIYLAKNDEKEFHEELLEVYFEFLTLLRISEFYNEEYVSYVEKEGQNIKLKLFCLNPREMIKNTLKKGRAAIFFSATLSPIQYFKELLGGEEGDYSLKLKSPFPSKNRSVIIGENINTRYNYRELTYDTIVSYIYNLKVAYEGNYIIFFPSYSYMFQVYNKYIEAYPEDYVIIQSATMGEEAREEFLRFFYDKDKTVIAFCVLGGIFSEGIDLVGDALKGTLIVGVGLPQLCFERELIQRYFNKHNNLGFHYAYTFPGINKVIQGAGRVIRTEEDKGIICLLDDRYSSDLYRKIIPEEWIPYAEVSSIEELQIAVSEFKEKSMD</sequence>
<keyword evidence="9" id="KW-0411">Iron-sulfur</keyword>
<dbReference type="InterPro" id="IPR006555">
    <property type="entry name" value="ATP-dep_Helicase_C"/>
</dbReference>
<evidence type="ECO:0000256" key="2">
    <source>
        <dbReference type="ARBA" id="ARBA00022723"/>
    </source>
</evidence>
<evidence type="ECO:0000259" key="14">
    <source>
        <dbReference type="PROSITE" id="PS51193"/>
    </source>
</evidence>
<evidence type="ECO:0000256" key="4">
    <source>
        <dbReference type="ARBA" id="ARBA00022763"/>
    </source>
</evidence>